<name>A0ABY4YKR3_9MICO</name>
<reference evidence="2" key="1">
    <citation type="submission" date="2022-06" db="EMBL/GenBank/DDBJ databases">
        <title>Ornithinimicrobium JY.X270.</title>
        <authorList>
            <person name="Huang Y."/>
        </authorList>
    </citation>
    <scope>NUCLEOTIDE SEQUENCE</scope>
    <source>
        <strain evidence="2">JY.X270</strain>
    </source>
</reference>
<feature type="domain" description="HNH nuclease" evidence="1">
    <location>
        <begin position="403"/>
        <end position="454"/>
    </location>
</feature>
<organism evidence="2 3">
    <name type="scientific">Ornithinimicrobium cryptoxanthini</name>
    <dbReference type="NCBI Taxonomy" id="2934161"/>
    <lineage>
        <taxon>Bacteria</taxon>
        <taxon>Bacillati</taxon>
        <taxon>Actinomycetota</taxon>
        <taxon>Actinomycetes</taxon>
        <taxon>Micrococcales</taxon>
        <taxon>Ornithinimicrobiaceae</taxon>
        <taxon>Ornithinimicrobium</taxon>
    </lineage>
</organism>
<evidence type="ECO:0000313" key="3">
    <source>
        <dbReference type="Proteomes" id="UP001056535"/>
    </source>
</evidence>
<evidence type="ECO:0000259" key="1">
    <source>
        <dbReference type="SMART" id="SM00507"/>
    </source>
</evidence>
<gene>
    <name evidence="2" type="ORF">NF557_03070</name>
</gene>
<dbReference type="Gene3D" id="1.10.30.50">
    <property type="match status" value="1"/>
</dbReference>
<proteinExistence type="predicted"/>
<accession>A0ABY4YKR3</accession>
<dbReference type="InterPro" id="IPR003615">
    <property type="entry name" value="HNH_nuc"/>
</dbReference>
<sequence>MDEEARTTRTIEELTRSAGEVFEIARDGGGWLEDGDLVGQVRGLQEAIGALTAAQTVRIAQFAARTIEDGDTGHFPVDKGLGFVDEFASDTLAPMLGMSHGPAATRVFTAAKLAADLPVTLAALAAGDLDLFRAHAIADELREADHDTCAVVEGMIHPRVCGDTPGKARNRVRKALAQIDPDSVRERAARAKLERFVSTRASHLPGMTQWFAQLPVAESAQAWAAIDALAHKYLHEDPTLSLDQCRADALADLILGNATIHASLALAIPVNATAADPASTCPGADSTAGTAPEAFGGPAPDCPAAGSPACESPACGGPACGSPACDGTSARPRGAEWDAIWTKLSPQDPAAEGIELPGIGVIPAALALSMAGDLGVSITRMLINPETGTTIETRATSYRPPQAITTFVRLRDGTCRFPNCSRRAERCELDHLIPWPAGPTAVANLLCLCKHHHRLKHNTRWEPELRADGVVIWTDPYGDQWVTHPADHRQLSPAS</sequence>
<evidence type="ECO:0000313" key="2">
    <source>
        <dbReference type="EMBL" id="USQ76923.1"/>
    </source>
</evidence>
<dbReference type="CDD" id="cd00085">
    <property type="entry name" value="HNHc"/>
    <property type="match status" value="1"/>
</dbReference>
<dbReference type="Proteomes" id="UP001056535">
    <property type="component" value="Chromosome"/>
</dbReference>
<dbReference type="Pfam" id="PF02720">
    <property type="entry name" value="DUF222"/>
    <property type="match status" value="1"/>
</dbReference>
<dbReference type="InterPro" id="IPR003870">
    <property type="entry name" value="DUF222"/>
</dbReference>
<dbReference type="RefSeq" id="WP_252621626.1">
    <property type="nucleotide sequence ID" value="NZ_CP099490.1"/>
</dbReference>
<keyword evidence="3" id="KW-1185">Reference proteome</keyword>
<dbReference type="SMART" id="SM00507">
    <property type="entry name" value="HNHc"/>
    <property type="match status" value="1"/>
</dbReference>
<protein>
    <submittedName>
        <fullName evidence="2">DUF222 domain-containing protein</fullName>
    </submittedName>
</protein>
<dbReference type="EMBL" id="CP099490">
    <property type="protein sequence ID" value="USQ76923.1"/>
    <property type="molecule type" value="Genomic_DNA"/>
</dbReference>